<dbReference type="Pfam" id="PF00876">
    <property type="entry name" value="Innexin"/>
    <property type="match status" value="1"/>
</dbReference>
<keyword evidence="6" id="KW-0303">Gap junction</keyword>
<dbReference type="PROSITE" id="PS51013">
    <property type="entry name" value="PANNEXIN"/>
    <property type="match status" value="1"/>
</dbReference>
<comment type="function">
    <text evidence="12">Structural component of the gap junctions.</text>
</comment>
<feature type="transmembrane region" description="Helical" evidence="12">
    <location>
        <begin position="105"/>
        <end position="127"/>
    </location>
</feature>
<evidence type="ECO:0000313" key="13">
    <source>
        <dbReference type="EMBL" id="KAK8769483.1"/>
    </source>
</evidence>
<evidence type="ECO:0000313" key="14">
    <source>
        <dbReference type="Proteomes" id="UP001321473"/>
    </source>
</evidence>
<dbReference type="PANTHER" id="PTHR11893">
    <property type="entry name" value="INNEXIN"/>
    <property type="match status" value="1"/>
</dbReference>
<keyword evidence="8 12" id="KW-1133">Transmembrane helix</keyword>
<evidence type="ECO:0000256" key="4">
    <source>
        <dbReference type="ARBA" id="ARBA00022475"/>
    </source>
</evidence>
<sequence length="170" mass="19112">MLNLLGHLSKLFKLRMVHIDGNVFGLHSGIIGAFLMAFCMLLTAIEYAGTPIECYCPTLPESVVNSFCWVDSTFSLRSLFNVSYNGSVIYPGAGPGRGDRKYRTYYQWVCFLMFAQALCFNAPRLLWKAREGGKVPAIMDALNVRSAITHDRADPRSQMVDFLVVNMNRN</sequence>
<evidence type="ECO:0000256" key="12">
    <source>
        <dbReference type="RuleBase" id="RU010713"/>
    </source>
</evidence>
<comment type="subcellular location">
    <subcellularLocation>
        <location evidence="1">Cell junction</location>
        <location evidence="1">Gap junction</location>
    </subcellularLocation>
    <subcellularLocation>
        <location evidence="2 12">Cell membrane</location>
        <topology evidence="2 12">Multi-pass membrane protein</topology>
    </subcellularLocation>
</comment>
<evidence type="ECO:0000256" key="7">
    <source>
        <dbReference type="ARBA" id="ARBA00022949"/>
    </source>
</evidence>
<evidence type="ECO:0000256" key="1">
    <source>
        <dbReference type="ARBA" id="ARBA00004610"/>
    </source>
</evidence>
<dbReference type="PANTHER" id="PTHR11893:SF40">
    <property type="entry name" value="INNEXIN SHAKING-B"/>
    <property type="match status" value="1"/>
</dbReference>
<gene>
    <name evidence="12" type="primary">inx</name>
    <name evidence="13" type="ORF">V5799_014051</name>
</gene>
<evidence type="ECO:0000256" key="2">
    <source>
        <dbReference type="ARBA" id="ARBA00004651"/>
    </source>
</evidence>
<dbReference type="AlphaFoldDB" id="A0AAQ4E457"/>
<keyword evidence="14" id="KW-1185">Reference proteome</keyword>
<dbReference type="InterPro" id="IPR000990">
    <property type="entry name" value="Innexin"/>
</dbReference>
<dbReference type="EMBL" id="JARKHS020022548">
    <property type="protein sequence ID" value="KAK8769483.1"/>
    <property type="molecule type" value="Genomic_DNA"/>
</dbReference>
<evidence type="ECO:0000256" key="6">
    <source>
        <dbReference type="ARBA" id="ARBA00022868"/>
    </source>
</evidence>
<keyword evidence="11 12" id="KW-0407">Ion channel</keyword>
<feature type="transmembrane region" description="Helical" evidence="12">
    <location>
        <begin position="21"/>
        <end position="45"/>
    </location>
</feature>
<evidence type="ECO:0000256" key="3">
    <source>
        <dbReference type="ARBA" id="ARBA00022448"/>
    </source>
</evidence>
<organism evidence="13 14">
    <name type="scientific">Amblyomma americanum</name>
    <name type="common">Lone star tick</name>
    <dbReference type="NCBI Taxonomy" id="6943"/>
    <lineage>
        <taxon>Eukaryota</taxon>
        <taxon>Metazoa</taxon>
        <taxon>Ecdysozoa</taxon>
        <taxon>Arthropoda</taxon>
        <taxon>Chelicerata</taxon>
        <taxon>Arachnida</taxon>
        <taxon>Acari</taxon>
        <taxon>Parasitiformes</taxon>
        <taxon>Ixodida</taxon>
        <taxon>Ixodoidea</taxon>
        <taxon>Ixodidae</taxon>
        <taxon>Amblyomminae</taxon>
        <taxon>Amblyomma</taxon>
    </lineage>
</organism>
<evidence type="ECO:0000256" key="8">
    <source>
        <dbReference type="ARBA" id="ARBA00022989"/>
    </source>
</evidence>
<name>A0AAQ4E457_AMBAM</name>
<comment type="caution">
    <text evidence="13">The sequence shown here is derived from an EMBL/GenBank/DDBJ whole genome shotgun (WGS) entry which is preliminary data.</text>
</comment>
<protein>
    <recommendedName>
        <fullName evidence="12">Innexin</fullName>
    </recommendedName>
</protein>
<keyword evidence="10 12" id="KW-0472">Membrane</keyword>
<comment type="caution">
    <text evidence="12">Lacks conserved residue(s) required for the propagation of feature annotation.</text>
</comment>
<dbReference type="Proteomes" id="UP001321473">
    <property type="component" value="Unassembled WGS sequence"/>
</dbReference>
<dbReference type="PRINTS" id="PR01262">
    <property type="entry name" value="INNEXIN"/>
</dbReference>
<keyword evidence="5 12" id="KW-0812">Transmembrane</keyword>
<evidence type="ECO:0000256" key="10">
    <source>
        <dbReference type="ARBA" id="ARBA00023136"/>
    </source>
</evidence>
<dbReference type="GO" id="GO:0005921">
    <property type="term" value="C:gap junction"/>
    <property type="evidence" value="ECO:0007669"/>
    <property type="project" value="UniProtKB-SubCell"/>
</dbReference>
<evidence type="ECO:0000256" key="9">
    <source>
        <dbReference type="ARBA" id="ARBA00023065"/>
    </source>
</evidence>
<dbReference type="GO" id="GO:0005243">
    <property type="term" value="F:gap junction channel activity"/>
    <property type="evidence" value="ECO:0007669"/>
    <property type="project" value="TreeGrafter"/>
</dbReference>
<accession>A0AAQ4E457</accession>
<evidence type="ECO:0000256" key="5">
    <source>
        <dbReference type="ARBA" id="ARBA00022692"/>
    </source>
</evidence>
<dbReference type="GO" id="GO:0034220">
    <property type="term" value="P:monoatomic ion transmembrane transport"/>
    <property type="evidence" value="ECO:0007669"/>
    <property type="project" value="UniProtKB-KW"/>
</dbReference>
<comment type="similarity">
    <text evidence="12">Belongs to the pannexin family.</text>
</comment>
<evidence type="ECO:0000256" key="11">
    <source>
        <dbReference type="ARBA" id="ARBA00023303"/>
    </source>
</evidence>
<keyword evidence="7" id="KW-0965">Cell junction</keyword>
<proteinExistence type="inferred from homology"/>
<reference evidence="13 14" key="1">
    <citation type="journal article" date="2023" name="Arcadia Sci">
        <title>De novo assembly of a long-read Amblyomma americanum tick genome.</title>
        <authorList>
            <person name="Chou S."/>
            <person name="Poskanzer K.E."/>
            <person name="Rollins M."/>
            <person name="Thuy-Boun P.S."/>
        </authorList>
    </citation>
    <scope>NUCLEOTIDE SEQUENCE [LARGE SCALE GENOMIC DNA]</scope>
    <source>
        <strain evidence="13">F_SG_1</strain>
        <tissue evidence="13">Salivary glands</tissue>
    </source>
</reference>
<keyword evidence="9 12" id="KW-0406">Ion transport</keyword>
<keyword evidence="3 12" id="KW-0813">Transport</keyword>
<keyword evidence="4" id="KW-1003">Cell membrane</keyword>
<dbReference type="GO" id="GO:0005886">
    <property type="term" value="C:plasma membrane"/>
    <property type="evidence" value="ECO:0007669"/>
    <property type="project" value="UniProtKB-SubCell"/>
</dbReference>